<feature type="transmembrane region" description="Helical" evidence="1">
    <location>
        <begin position="67"/>
        <end position="87"/>
    </location>
</feature>
<evidence type="ECO:0000313" key="3">
    <source>
        <dbReference type="Proteomes" id="UP000274593"/>
    </source>
</evidence>
<protein>
    <submittedName>
        <fullName evidence="2">Uncharacterized protein</fullName>
    </submittedName>
</protein>
<name>A0A3S8R5D0_9FLAO</name>
<keyword evidence="3" id="KW-1185">Reference proteome</keyword>
<dbReference type="RefSeq" id="WP_125066786.1">
    <property type="nucleotide sequence ID" value="NZ_CP032548.1"/>
</dbReference>
<gene>
    <name evidence="2" type="ORF">D6T69_05330</name>
</gene>
<keyword evidence="1" id="KW-0812">Transmembrane</keyword>
<dbReference type="AlphaFoldDB" id="A0A3S8R5D0"/>
<dbReference type="EMBL" id="CP032548">
    <property type="protein sequence ID" value="AZJ34977.1"/>
    <property type="molecule type" value="Genomic_DNA"/>
</dbReference>
<organism evidence="2 3">
    <name type="scientific">Tenacibaculum singaporense</name>
    <dbReference type="NCBI Taxonomy" id="2358479"/>
    <lineage>
        <taxon>Bacteria</taxon>
        <taxon>Pseudomonadati</taxon>
        <taxon>Bacteroidota</taxon>
        <taxon>Flavobacteriia</taxon>
        <taxon>Flavobacteriales</taxon>
        <taxon>Flavobacteriaceae</taxon>
        <taxon>Tenacibaculum</taxon>
    </lineage>
</organism>
<evidence type="ECO:0000256" key="1">
    <source>
        <dbReference type="SAM" id="Phobius"/>
    </source>
</evidence>
<sequence length="284" mass="32993">MEQKPNKKQQARFFLKANPGIYGKGHKQITSDNLVQIDDKHNISSIPISSPIGIYVRQKTKFVNKNILINFLLILSIVFIILLKFVFVESFNSVFEKNIESVISKLCFAYIASFIFYFIVIKRSEKNKKKEAYAIICALNDSLITHGNNVKKWIHEGAKEEIDTSLDKDIFKKICSKVDLNITPKGLNIKIGDLIFLDGVKKVNYYIEKIFIYMPFLEGDLLIHLNKIQNCIFSRTITIIPYKSQNNLKEYSNDILEFLQLIEELKTLNNSLKVKFLKNYEKTY</sequence>
<keyword evidence="1" id="KW-0472">Membrane</keyword>
<reference evidence="2 3" key="1">
    <citation type="submission" date="2018-09" db="EMBL/GenBank/DDBJ databases">
        <title>Insights into the microbiota of Asian seabass (Lates calcarifer) with tenacibaculosis symptoms and description of sp. nov. Tenacibaculum singaporense.</title>
        <authorList>
            <person name="Miyake S."/>
            <person name="Soh M."/>
            <person name="Azman M.N."/>
            <person name="Ngoh S.Y."/>
            <person name="Orban L."/>
        </authorList>
    </citation>
    <scope>NUCLEOTIDE SEQUENCE [LARGE SCALE GENOMIC DNA]</scope>
    <source>
        <strain evidence="2 3">DSM 106434</strain>
    </source>
</reference>
<keyword evidence="1" id="KW-1133">Transmembrane helix</keyword>
<dbReference type="KEGG" id="tsig:D6T69_05330"/>
<evidence type="ECO:0000313" key="2">
    <source>
        <dbReference type="EMBL" id="AZJ34977.1"/>
    </source>
</evidence>
<proteinExistence type="predicted"/>
<feature type="transmembrane region" description="Helical" evidence="1">
    <location>
        <begin position="102"/>
        <end position="120"/>
    </location>
</feature>
<dbReference type="Proteomes" id="UP000274593">
    <property type="component" value="Chromosome"/>
</dbReference>
<accession>A0A3S8R5D0</accession>